<sequence length="171" mass="19547">MVFCVAKQSCWEERKSQRKDLDQPQSLENEAGRPEPEGPRDEFAPRLKAKDHDQTKRAVEDQTSKLTPDPIQRRYLENHEQARKTAMPKGVWRLVQERMAIDDGYDSYMIPERTKPKLMMHGTSITKKSVIEKSIAEVRKLTGSEKIASLPQYLHEAASNKDGGTIGCTKH</sequence>
<evidence type="ECO:0000313" key="2">
    <source>
        <dbReference type="EMBL" id="MBW0541228.1"/>
    </source>
</evidence>
<evidence type="ECO:0000256" key="1">
    <source>
        <dbReference type="SAM" id="MobiDB-lite"/>
    </source>
</evidence>
<feature type="compositionally biased region" description="Basic and acidic residues" evidence="1">
    <location>
        <begin position="30"/>
        <end position="63"/>
    </location>
</feature>
<evidence type="ECO:0000313" key="3">
    <source>
        <dbReference type="Proteomes" id="UP000765509"/>
    </source>
</evidence>
<dbReference type="Proteomes" id="UP000765509">
    <property type="component" value="Unassembled WGS sequence"/>
</dbReference>
<feature type="compositionally biased region" description="Basic and acidic residues" evidence="1">
    <location>
        <begin position="11"/>
        <end position="22"/>
    </location>
</feature>
<comment type="caution">
    <text evidence="2">The sequence shown here is derived from an EMBL/GenBank/DDBJ whole genome shotgun (WGS) entry which is preliminary data.</text>
</comment>
<feature type="compositionally biased region" description="Basic and acidic residues" evidence="1">
    <location>
        <begin position="71"/>
        <end position="83"/>
    </location>
</feature>
<reference evidence="2" key="1">
    <citation type="submission" date="2021-03" db="EMBL/GenBank/DDBJ databases">
        <title>Draft genome sequence of rust myrtle Austropuccinia psidii MF-1, a brazilian biotype.</title>
        <authorList>
            <person name="Quecine M.C."/>
            <person name="Pachon D.M.R."/>
            <person name="Bonatelli M.L."/>
            <person name="Correr F.H."/>
            <person name="Franceschini L.M."/>
            <person name="Leite T.F."/>
            <person name="Margarido G.R.A."/>
            <person name="Almeida C.A."/>
            <person name="Ferrarezi J.A."/>
            <person name="Labate C.A."/>
        </authorList>
    </citation>
    <scope>NUCLEOTIDE SEQUENCE</scope>
    <source>
        <strain evidence="2">MF-1</strain>
    </source>
</reference>
<proteinExistence type="predicted"/>
<gene>
    <name evidence="2" type="ORF">O181_080943</name>
</gene>
<organism evidence="2 3">
    <name type="scientific">Austropuccinia psidii MF-1</name>
    <dbReference type="NCBI Taxonomy" id="1389203"/>
    <lineage>
        <taxon>Eukaryota</taxon>
        <taxon>Fungi</taxon>
        <taxon>Dikarya</taxon>
        <taxon>Basidiomycota</taxon>
        <taxon>Pucciniomycotina</taxon>
        <taxon>Pucciniomycetes</taxon>
        <taxon>Pucciniales</taxon>
        <taxon>Sphaerophragmiaceae</taxon>
        <taxon>Austropuccinia</taxon>
    </lineage>
</organism>
<protein>
    <submittedName>
        <fullName evidence="2">Uncharacterized protein</fullName>
    </submittedName>
</protein>
<feature type="region of interest" description="Disordered" evidence="1">
    <location>
        <begin position="11"/>
        <end position="84"/>
    </location>
</feature>
<accession>A0A9Q3FNW1</accession>
<dbReference type="EMBL" id="AVOT02045890">
    <property type="protein sequence ID" value="MBW0541228.1"/>
    <property type="molecule type" value="Genomic_DNA"/>
</dbReference>
<name>A0A9Q3FNW1_9BASI</name>
<keyword evidence="3" id="KW-1185">Reference proteome</keyword>
<dbReference type="AlphaFoldDB" id="A0A9Q3FNW1"/>